<evidence type="ECO:0000256" key="1">
    <source>
        <dbReference type="ARBA" id="ARBA00022884"/>
    </source>
</evidence>
<feature type="domain" description="RRM" evidence="4">
    <location>
        <begin position="414"/>
        <end position="489"/>
    </location>
</feature>
<feature type="compositionally biased region" description="Basic and acidic residues" evidence="3">
    <location>
        <begin position="499"/>
        <end position="513"/>
    </location>
</feature>
<dbReference type="AlphaFoldDB" id="A0A0N0PF29"/>
<dbReference type="Proteomes" id="UP000053240">
    <property type="component" value="Unassembled WGS sequence"/>
</dbReference>
<keyword evidence="6" id="KW-1185">Reference proteome</keyword>
<dbReference type="InterPro" id="IPR012677">
    <property type="entry name" value="Nucleotide-bd_a/b_plait_sf"/>
</dbReference>
<gene>
    <name evidence="5" type="ORF">RR48_04885</name>
</gene>
<evidence type="ECO:0000313" key="6">
    <source>
        <dbReference type="Proteomes" id="UP000053240"/>
    </source>
</evidence>
<dbReference type="Pfam" id="PF00076">
    <property type="entry name" value="RRM_1"/>
    <property type="match status" value="1"/>
</dbReference>
<evidence type="ECO:0000256" key="3">
    <source>
        <dbReference type="SAM" id="MobiDB-lite"/>
    </source>
</evidence>
<dbReference type="CDD" id="cd00590">
    <property type="entry name" value="RRM_SF"/>
    <property type="match status" value="1"/>
</dbReference>
<dbReference type="InterPro" id="IPR035979">
    <property type="entry name" value="RBD_domain_sf"/>
</dbReference>
<feature type="compositionally biased region" description="Polar residues" evidence="3">
    <location>
        <begin position="83"/>
        <end position="93"/>
    </location>
</feature>
<sequence length="524" mass="59353">MKSNLVTPNTEVEMNTDENQPMNNVSNKKARKKDKAKSAQVYNNSESVINTDMGEIKPKKRNKSVSFMLDDKEEVVVKKTKSDMTGNHKQSIINNQNNPKKQKKNKKTREGVENDVEINKKNIPSISNSHQTTNLKRNISEKLDNEDSDPKKSKVNKKIKKNVKDSGDSNNVKINLINKTQETNENKKVIKQNKEIEANVGTSTTDIKPSVETKKSKKRKHLKNAQNNETEIDQDESKMNENKPEVIAGDLENLSIGDNTHTLSNLLDEMTVVDKKKQKKNKIKKKKDKQPAAEVEAEIEGSKQKEIWQKKRWNKGKKGKDDPDKGLHPVNVENLPLSIILSYKKLLAEHFAQCGTVRRVGIAHIYPSESTKPVFNTTVYFDNAADATKALEEDNSSFEGSTIRVLRPFPATETTAVVRTYGPLSEQIISTMFSNVGRIRRIRHIIKAKKSMSTAFVELDEPEAVERAIKMAEEVRVGGKKVHVSKFQLQQKPKKDKKKQNVIDKVDEKKSSDNDDEDSDNSND</sequence>
<dbReference type="Gene3D" id="3.30.70.330">
    <property type="match status" value="2"/>
</dbReference>
<feature type="compositionally biased region" description="Polar residues" evidence="3">
    <location>
        <begin position="1"/>
        <end position="27"/>
    </location>
</feature>
<accession>A0A0N0PF29</accession>
<dbReference type="PANTHER" id="PTHR36812">
    <property type="entry name" value="NEUROFILAMENT TRIPLET M PROTEIN-LIKE PROTEIN"/>
    <property type="match status" value="1"/>
</dbReference>
<feature type="region of interest" description="Disordered" evidence="3">
    <location>
        <begin position="201"/>
        <end position="241"/>
    </location>
</feature>
<feature type="compositionally biased region" description="Acidic residues" evidence="3">
    <location>
        <begin position="514"/>
        <end position="524"/>
    </location>
</feature>
<proteinExistence type="predicted"/>
<dbReference type="PROSITE" id="PS50102">
    <property type="entry name" value="RRM"/>
    <property type="match status" value="1"/>
</dbReference>
<feature type="compositionally biased region" description="Polar residues" evidence="3">
    <location>
        <begin position="40"/>
        <end position="50"/>
    </location>
</feature>
<dbReference type="InParanoid" id="A0A0N0PF29"/>
<feature type="compositionally biased region" description="Basic residues" evidence="3">
    <location>
        <begin position="277"/>
        <end position="288"/>
    </location>
</feature>
<keyword evidence="1 2" id="KW-0694">RNA-binding</keyword>
<protein>
    <recommendedName>
        <fullName evidence="4">RRM domain-containing protein</fullName>
    </recommendedName>
</protein>
<dbReference type="PANTHER" id="PTHR36812:SF9">
    <property type="entry name" value="MYB-LIKE PROTEIN X ISOFORM X1"/>
    <property type="match status" value="1"/>
</dbReference>
<feature type="region of interest" description="Disordered" evidence="3">
    <location>
        <begin position="1"/>
        <end position="171"/>
    </location>
</feature>
<dbReference type="EMBL" id="KQ459717">
    <property type="protein sequence ID" value="KPJ20287.1"/>
    <property type="molecule type" value="Genomic_DNA"/>
</dbReference>
<evidence type="ECO:0000259" key="4">
    <source>
        <dbReference type="PROSITE" id="PS50102"/>
    </source>
</evidence>
<evidence type="ECO:0000256" key="2">
    <source>
        <dbReference type="PROSITE-ProRule" id="PRU00176"/>
    </source>
</evidence>
<feature type="compositionally biased region" description="Polar residues" evidence="3">
    <location>
        <begin position="122"/>
        <end position="137"/>
    </location>
</feature>
<evidence type="ECO:0000313" key="5">
    <source>
        <dbReference type="EMBL" id="KPJ20287.1"/>
    </source>
</evidence>
<dbReference type="InterPro" id="IPR000504">
    <property type="entry name" value="RRM_dom"/>
</dbReference>
<reference evidence="5 6" key="1">
    <citation type="journal article" date="2015" name="Nat. Commun.">
        <title>Outbred genome sequencing and CRISPR/Cas9 gene editing in butterflies.</title>
        <authorList>
            <person name="Li X."/>
            <person name="Fan D."/>
            <person name="Zhang W."/>
            <person name="Liu G."/>
            <person name="Zhang L."/>
            <person name="Zhao L."/>
            <person name="Fang X."/>
            <person name="Chen L."/>
            <person name="Dong Y."/>
            <person name="Chen Y."/>
            <person name="Ding Y."/>
            <person name="Zhao R."/>
            <person name="Feng M."/>
            <person name="Zhu Y."/>
            <person name="Feng Y."/>
            <person name="Jiang X."/>
            <person name="Zhu D."/>
            <person name="Xiang H."/>
            <person name="Feng X."/>
            <person name="Li S."/>
            <person name="Wang J."/>
            <person name="Zhang G."/>
            <person name="Kronforst M.R."/>
            <person name="Wang W."/>
        </authorList>
    </citation>
    <scope>NUCLEOTIDE SEQUENCE [LARGE SCALE GENOMIC DNA]</scope>
    <source>
        <strain evidence="5">Ya'a_city_454_Pm</strain>
        <tissue evidence="5">Whole body</tissue>
    </source>
</reference>
<feature type="region of interest" description="Disordered" evidence="3">
    <location>
        <begin position="277"/>
        <end position="297"/>
    </location>
</feature>
<organism evidence="5 6">
    <name type="scientific">Papilio machaon</name>
    <name type="common">Old World swallowtail butterfly</name>
    <dbReference type="NCBI Taxonomy" id="76193"/>
    <lineage>
        <taxon>Eukaryota</taxon>
        <taxon>Metazoa</taxon>
        <taxon>Ecdysozoa</taxon>
        <taxon>Arthropoda</taxon>
        <taxon>Hexapoda</taxon>
        <taxon>Insecta</taxon>
        <taxon>Pterygota</taxon>
        <taxon>Neoptera</taxon>
        <taxon>Endopterygota</taxon>
        <taxon>Lepidoptera</taxon>
        <taxon>Glossata</taxon>
        <taxon>Ditrysia</taxon>
        <taxon>Papilionoidea</taxon>
        <taxon>Papilionidae</taxon>
        <taxon>Papilioninae</taxon>
        <taxon>Papilio</taxon>
    </lineage>
</organism>
<dbReference type="SMART" id="SM00360">
    <property type="entry name" value="RRM"/>
    <property type="match status" value="2"/>
</dbReference>
<feature type="compositionally biased region" description="Basic and acidic residues" evidence="3">
    <location>
        <begin position="138"/>
        <end position="152"/>
    </location>
</feature>
<feature type="region of interest" description="Disordered" evidence="3">
    <location>
        <begin position="486"/>
        <end position="524"/>
    </location>
</feature>
<dbReference type="GO" id="GO:0003723">
    <property type="term" value="F:RNA binding"/>
    <property type="evidence" value="ECO:0007669"/>
    <property type="project" value="UniProtKB-UniRule"/>
</dbReference>
<name>A0A0N0PF29_PAPMA</name>
<feature type="compositionally biased region" description="Basic and acidic residues" evidence="3">
    <location>
        <begin position="108"/>
        <end position="120"/>
    </location>
</feature>
<dbReference type="SUPFAM" id="SSF54928">
    <property type="entry name" value="RNA-binding domain, RBD"/>
    <property type="match status" value="2"/>
</dbReference>